<keyword evidence="2" id="KW-1185">Reference proteome</keyword>
<reference evidence="1" key="2">
    <citation type="submission" date="2024-05" db="EMBL/GenBank/DDBJ databases">
        <title>Rhodohalobacter halophilus gen. nov., sp. nov., a moderately halophilic member of the family Balneolaceae.</title>
        <authorList>
            <person name="Xia J."/>
        </authorList>
    </citation>
    <scope>NUCLEOTIDE SEQUENCE</scope>
    <source>
        <strain evidence="1">WB101</strain>
    </source>
</reference>
<dbReference type="Proteomes" id="UP001165366">
    <property type="component" value="Unassembled WGS sequence"/>
</dbReference>
<accession>A0ABS9KI36</accession>
<sequence length="167" mass="19353">MDNSFSKKGIKIIGVIFVLYAVLVASHKGEFWPFSIYPMFSQAGNPWTRAMVLDVTDLPDDQIWETHSLYNRFAEPVPLKEHGIDQIDFSNFISKTENWTPERREALRYMFGQNRLGSQRWMASKVRGQLVQEDSVIVEIKPFLLVTADTVRMNPTLDKSEYFNGEE</sequence>
<gene>
    <name evidence="1" type="ORF">L6773_18215</name>
</gene>
<evidence type="ECO:0000313" key="2">
    <source>
        <dbReference type="Proteomes" id="UP001165366"/>
    </source>
</evidence>
<protein>
    <submittedName>
        <fullName evidence="1">Uncharacterized protein</fullName>
    </submittedName>
</protein>
<reference evidence="1" key="1">
    <citation type="submission" date="2022-01" db="EMBL/GenBank/DDBJ databases">
        <authorList>
            <person name="Wang Y."/>
        </authorList>
    </citation>
    <scope>NUCLEOTIDE SEQUENCE</scope>
    <source>
        <strain evidence="1">WB101</strain>
    </source>
</reference>
<organism evidence="1 2">
    <name type="scientific">Rhodohalobacter sulfatireducens</name>
    <dbReference type="NCBI Taxonomy" id="2911366"/>
    <lineage>
        <taxon>Bacteria</taxon>
        <taxon>Pseudomonadati</taxon>
        <taxon>Balneolota</taxon>
        <taxon>Balneolia</taxon>
        <taxon>Balneolales</taxon>
        <taxon>Balneolaceae</taxon>
        <taxon>Rhodohalobacter</taxon>
    </lineage>
</organism>
<proteinExistence type="predicted"/>
<evidence type="ECO:0000313" key="1">
    <source>
        <dbReference type="EMBL" id="MCG2590517.1"/>
    </source>
</evidence>
<name>A0ABS9KI36_9BACT</name>
<comment type="caution">
    <text evidence="1">The sequence shown here is derived from an EMBL/GenBank/DDBJ whole genome shotgun (WGS) entry which is preliminary data.</text>
</comment>
<dbReference type="RefSeq" id="WP_237855939.1">
    <property type="nucleotide sequence ID" value="NZ_JAKLWS010000034.1"/>
</dbReference>
<dbReference type="EMBL" id="JAKLWS010000034">
    <property type="protein sequence ID" value="MCG2590517.1"/>
    <property type="molecule type" value="Genomic_DNA"/>
</dbReference>